<dbReference type="RefSeq" id="WP_167466795.1">
    <property type="nucleotide sequence ID" value="NZ_CP046171.1"/>
</dbReference>
<evidence type="ECO:0000256" key="15">
    <source>
        <dbReference type="ARBA" id="ARBA00048407"/>
    </source>
</evidence>
<comment type="similarity">
    <text evidence="3">Belongs to the lysine N(6)-hydroxylase/L-ornithine N(5)-oxygenase family.</text>
</comment>
<dbReference type="Proteomes" id="UP000501705">
    <property type="component" value="Chromosome"/>
</dbReference>
<dbReference type="InterPro" id="IPR036188">
    <property type="entry name" value="FAD/NAD-bd_sf"/>
</dbReference>
<evidence type="ECO:0000256" key="14">
    <source>
        <dbReference type="ARBA" id="ARBA00032738"/>
    </source>
</evidence>
<keyword evidence="9" id="KW-0560">Oxidoreductase</keyword>
<gene>
    <name evidence="16" type="ORF">F5X71_27765</name>
</gene>
<dbReference type="EC" id="1.14.13.59" evidence="4"/>
<evidence type="ECO:0000256" key="5">
    <source>
        <dbReference type="ARBA" id="ARBA00016406"/>
    </source>
</evidence>
<dbReference type="Gene3D" id="3.50.50.60">
    <property type="entry name" value="FAD/NAD(P)-binding domain"/>
    <property type="match status" value="1"/>
</dbReference>
<keyword evidence="10 16" id="KW-0503">Monooxygenase</keyword>
<evidence type="ECO:0000313" key="16">
    <source>
        <dbReference type="EMBL" id="QIS07742.1"/>
    </source>
</evidence>
<comment type="catalytic activity">
    <reaction evidence="15">
        <text>L-lysine + NADPH + O2 = N(6)-hydroxy-L-lysine + NADP(+) + H2O</text>
        <dbReference type="Rhea" id="RHEA:23228"/>
        <dbReference type="ChEBI" id="CHEBI:15377"/>
        <dbReference type="ChEBI" id="CHEBI:15379"/>
        <dbReference type="ChEBI" id="CHEBI:32551"/>
        <dbReference type="ChEBI" id="CHEBI:57783"/>
        <dbReference type="ChEBI" id="CHEBI:57820"/>
        <dbReference type="ChEBI" id="CHEBI:58349"/>
        <dbReference type="EC" id="1.14.13.59"/>
    </reaction>
</comment>
<dbReference type="PANTHER" id="PTHR42802:SF1">
    <property type="entry name" value="L-ORNITHINE N(5)-MONOOXYGENASE"/>
    <property type="match status" value="1"/>
</dbReference>
<evidence type="ECO:0000256" key="13">
    <source>
        <dbReference type="ARBA" id="ARBA00032493"/>
    </source>
</evidence>
<dbReference type="InterPro" id="IPR025700">
    <property type="entry name" value="Lys/Orn_oxygenase"/>
</dbReference>
<sequence length="424" mass="47093">MQATPIYDVLGVGFGPANLAVAIALREERATAGNGHADMLFFERQPSFGWHRGMLVDGATMQIAFLKDLATLRNPQSDFTFVSYLHAKDRLSSFINSNTLYPLRVDFHEYLEWAARHFEGQVQYGAEVISLRPVVVDGSVESIEVGVRANHATTVYRTRNVVIGAGQEPRLPSGVAVSDRVWHTSQLLHSAAGLDQAPPRRIVVVGSGQSAAESVDFLYRRFSEAEIWTVHSRFGYSVADDSPFVNSIFDPDSVGRFYSAPADVKEMLQHYHRNTNYSVVDLELSRAIYQKIYEESVVGRQRLYVLNVSKVLRVEELNDSVRLEIEDLSTGAVRELDADVVLYATGYVPSDPGTLLMTLAEECKRDAEGRLVLDRDYRVVMSASMRCGIYVHGSYAEHSHGLSAGLLSNVAARAGEIVRSIHLH</sequence>
<evidence type="ECO:0000256" key="1">
    <source>
        <dbReference type="ARBA" id="ARBA00001974"/>
    </source>
</evidence>
<accession>A0A6G9Y3G0</accession>
<protein>
    <recommendedName>
        <fullName evidence="5">L-lysine N6-monooxygenase MbtG</fullName>
        <ecNumber evidence="4">1.14.13.59</ecNumber>
    </recommendedName>
    <alternativeName>
        <fullName evidence="14">Lysine 6-N-hydroxylase</fullName>
    </alternativeName>
    <alternativeName>
        <fullName evidence="13">Lysine N6-hydroxylase</fullName>
    </alternativeName>
    <alternativeName>
        <fullName evidence="11">Lysine-N-oxygenase</fullName>
    </alternativeName>
    <alternativeName>
        <fullName evidence="12">Mycobactin synthase protein G</fullName>
    </alternativeName>
</protein>
<keyword evidence="6" id="KW-0285">Flavoprotein</keyword>
<comment type="pathway">
    <text evidence="2">Siderophore biosynthesis; mycobactin biosynthesis.</text>
</comment>
<keyword evidence="8" id="KW-0521">NADP</keyword>
<evidence type="ECO:0000256" key="6">
    <source>
        <dbReference type="ARBA" id="ARBA00022630"/>
    </source>
</evidence>
<comment type="cofactor">
    <cofactor evidence="1">
        <name>FAD</name>
        <dbReference type="ChEBI" id="CHEBI:57692"/>
    </cofactor>
</comment>
<evidence type="ECO:0000256" key="3">
    <source>
        <dbReference type="ARBA" id="ARBA00007588"/>
    </source>
</evidence>
<proteinExistence type="inferred from homology"/>
<evidence type="ECO:0000256" key="8">
    <source>
        <dbReference type="ARBA" id="ARBA00022857"/>
    </source>
</evidence>
<evidence type="ECO:0000256" key="2">
    <source>
        <dbReference type="ARBA" id="ARBA00005102"/>
    </source>
</evidence>
<evidence type="ECO:0000256" key="4">
    <source>
        <dbReference type="ARBA" id="ARBA00013076"/>
    </source>
</evidence>
<dbReference type="SUPFAM" id="SSF51905">
    <property type="entry name" value="FAD/NAD(P)-binding domain"/>
    <property type="match status" value="2"/>
</dbReference>
<dbReference type="GO" id="GO:0047091">
    <property type="term" value="F:L-lysine 6-monooxygenase (NADPH) activity"/>
    <property type="evidence" value="ECO:0007669"/>
    <property type="project" value="UniProtKB-EC"/>
</dbReference>
<evidence type="ECO:0000256" key="9">
    <source>
        <dbReference type="ARBA" id="ARBA00023002"/>
    </source>
</evidence>
<dbReference type="AlphaFoldDB" id="A0A6G9Y3G0"/>
<dbReference type="Pfam" id="PF13434">
    <property type="entry name" value="Lys_Orn_oxgnase"/>
    <property type="match status" value="1"/>
</dbReference>
<evidence type="ECO:0000313" key="17">
    <source>
        <dbReference type="Proteomes" id="UP000501705"/>
    </source>
</evidence>
<reference evidence="16 17" key="1">
    <citation type="journal article" date="2019" name="ACS Chem. Biol.">
        <title>Identification and Mobilization of a Cryptic Antibiotic Biosynthesis Gene Locus from a Human-Pathogenic Nocardia Isolate.</title>
        <authorList>
            <person name="Herisse M."/>
            <person name="Ishida K."/>
            <person name="Porter J.L."/>
            <person name="Howden B."/>
            <person name="Hertweck C."/>
            <person name="Stinear T.P."/>
            <person name="Pidot S.J."/>
        </authorList>
    </citation>
    <scope>NUCLEOTIDE SEQUENCE [LARGE SCALE GENOMIC DNA]</scope>
    <source>
        <strain evidence="16 17">AUSMDU00024985</strain>
    </source>
</reference>
<evidence type="ECO:0000256" key="12">
    <source>
        <dbReference type="ARBA" id="ARBA00031158"/>
    </source>
</evidence>
<dbReference type="PRINTS" id="PR00368">
    <property type="entry name" value="FADPNR"/>
</dbReference>
<dbReference type="PANTHER" id="PTHR42802">
    <property type="entry name" value="MONOOXYGENASE"/>
    <property type="match status" value="1"/>
</dbReference>
<keyword evidence="7" id="KW-0274">FAD</keyword>
<evidence type="ECO:0000256" key="10">
    <source>
        <dbReference type="ARBA" id="ARBA00023033"/>
    </source>
</evidence>
<evidence type="ECO:0000256" key="7">
    <source>
        <dbReference type="ARBA" id="ARBA00022827"/>
    </source>
</evidence>
<name>A0A6G9Y3G0_NOCBR</name>
<dbReference type="EMBL" id="CP046171">
    <property type="protein sequence ID" value="QIS07742.1"/>
    <property type="molecule type" value="Genomic_DNA"/>
</dbReference>
<dbReference type="PRINTS" id="PR00411">
    <property type="entry name" value="PNDRDTASEI"/>
</dbReference>
<evidence type="ECO:0000256" key="11">
    <source>
        <dbReference type="ARBA" id="ARBA00029939"/>
    </source>
</evidence>
<organism evidence="16 17">
    <name type="scientific">Nocardia brasiliensis</name>
    <dbReference type="NCBI Taxonomy" id="37326"/>
    <lineage>
        <taxon>Bacteria</taxon>
        <taxon>Bacillati</taxon>
        <taxon>Actinomycetota</taxon>
        <taxon>Actinomycetes</taxon>
        <taxon>Mycobacteriales</taxon>
        <taxon>Nocardiaceae</taxon>
        <taxon>Nocardia</taxon>
    </lineage>
</organism>